<dbReference type="Gene3D" id="3.30.160.100">
    <property type="entry name" value="Ribosome hibernation promotion factor-like"/>
    <property type="match status" value="1"/>
</dbReference>
<comment type="subunit">
    <text evidence="3">Interacts with 100S ribosomes.</text>
</comment>
<comment type="similarity">
    <text evidence="3">Belongs to the HPF/YfiA ribosome-associated protein family. Long HPF subfamily.</text>
</comment>
<name>A0A2P2BP93_9FIRM</name>
<keyword evidence="5" id="KW-0687">Ribonucleoprotein</keyword>
<evidence type="ECO:0000313" key="6">
    <source>
        <dbReference type="Proteomes" id="UP000245695"/>
    </source>
</evidence>
<dbReference type="CDD" id="cd00552">
    <property type="entry name" value="RaiA"/>
    <property type="match status" value="1"/>
</dbReference>
<proteinExistence type="inferred from homology"/>
<protein>
    <recommendedName>
        <fullName evidence="3">Ribosome hibernation promoting factor</fullName>
        <shortName evidence="3">HPF</shortName>
    </recommendedName>
</protein>
<keyword evidence="6" id="KW-1185">Reference proteome</keyword>
<dbReference type="InterPro" id="IPR003489">
    <property type="entry name" value="RHF/RaiA"/>
</dbReference>
<reference evidence="5 6" key="1">
    <citation type="submission" date="2014-09" db="EMBL/GenBank/DDBJ databases">
        <authorList>
            <person name="Hornung B.V."/>
        </authorList>
    </citation>
    <scope>NUCLEOTIDE SEQUENCE [LARGE SCALE GENOMIC DNA]</scope>
    <source>
        <strain evidence="5 6">FRIFI</strain>
    </source>
</reference>
<evidence type="ECO:0000256" key="1">
    <source>
        <dbReference type="ARBA" id="ARBA00022490"/>
    </source>
</evidence>
<dbReference type="SUPFAM" id="SSF69754">
    <property type="entry name" value="Ribosome binding protein Y (YfiA homologue)"/>
    <property type="match status" value="1"/>
</dbReference>
<dbReference type="HAMAP" id="MF_00839">
    <property type="entry name" value="HPF"/>
    <property type="match status" value="1"/>
</dbReference>
<feature type="domain" description="Sigma 54 modulation/S30EA ribosomal protein C-terminal" evidence="4">
    <location>
        <begin position="112"/>
        <end position="166"/>
    </location>
</feature>
<comment type="function">
    <text evidence="3">Required for dimerization of active 70S ribosomes into 100S ribosomes in stationary phase; 100S ribosomes are translationally inactive and sometimes present during exponential growth.</text>
</comment>
<dbReference type="Pfam" id="PF02482">
    <property type="entry name" value="Ribosomal_S30AE"/>
    <property type="match status" value="1"/>
</dbReference>
<dbReference type="InterPro" id="IPR032528">
    <property type="entry name" value="Ribosom_S30AE_C"/>
</dbReference>
<keyword evidence="5" id="KW-0689">Ribosomal protein</keyword>
<dbReference type="InterPro" id="IPR034694">
    <property type="entry name" value="HPF_long/plastid"/>
</dbReference>
<dbReference type="PANTHER" id="PTHR33231">
    <property type="entry name" value="30S RIBOSOMAL PROTEIN"/>
    <property type="match status" value="1"/>
</dbReference>
<dbReference type="KEGG" id="rhom:FRIFI_0624"/>
<organism evidence="5 6">
    <name type="scientific">Romboutsia hominis</name>
    <dbReference type="NCBI Taxonomy" id="1507512"/>
    <lineage>
        <taxon>Bacteria</taxon>
        <taxon>Bacillati</taxon>
        <taxon>Bacillota</taxon>
        <taxon>Clostridia</taxon>
        <taxon>Peptostreptococcales</taxon>
        <taxon>Peptostreptococcaceae</taxon>
        <taxon>Romboutsia</taxon>
    </lineage>
</organism>
<gene>
    <name evidence="3" type="primary">hpf</name>
    <name evidence="5" type="ORF">FRIFI_0624</name>
</gene>
<keyword evidence="1 3" id="KW-0963">Cytoplasm</keyword>
<sequence length="170" mass="19831">MKRSICSRNVELRDGIKEYINSKFDKLKSSLEDGCVKVIIEKDESMYNIEVLMSEDNVNIGKVESINEDLYSAVDAAFEKVYSKLIRYKSKLKFSTDPLIIKGSEEAEEDDEIIIKRRKKFNLKPMSIEEAVLQMELLGHNFFIFRNQDNYEINVVYKRKNGGYGLIEHE</sequence>
<evidence type="ECO:0000259" key="4">
    <source>
        <dbReference type="Pfam" id="PF16321"/>
    </source>
</evidence>
<dbReference type="Pfam" id="PF16321">
    <property type="entry name" value="Ribosom_S30AE_C"/>
    <property type="match status" value="1"/>
</dbReference>
<dbReference type="Proteomes" id="UP000245695">
    <property type="component" value="Chromosome 1"/>
</dbReference>
<dbReference type="GO" id="GO:0045900">
    <property type="term" value="P:negative regulation of translational elongation"/>
    <property type="evidence" value="ECO:0007669"/>
    <property type="project" value="TreeGrafter"/>
</dbReference>
<evidence type="ECO:0000313" key="5">
    <source>
        <dbReference type="EMBL" id="CEI72171.1"/>
    </source>
</evidence>
<evidence type="ECO:0000256" key="2">
    <source>
        <dbReference type="ARBA" id="ARBA00022845"/>
    </source>
</evidence>
<dbReference type="PANTHER" id="PTHR33231:SF1">
    <property type="entry name" value="30S RIBOSOMAL PROTEIN"/>
    <property type="match status" value="1"/>
</dbReference>
<dbReference type="AlphaFoldDB" id="A0A2P2BP93"/>
<dbReference type="Gene3D" id="3.30.505.50">
    <property type="entry name" value="Sigma 54 modulation/S30EA ribosomal protein, C-terminal domain"/>
    <property type="match status" value="1"/>
</dbReference>
<dbReference type="RefSeq" id="WP_166504955.1">
    <property type="nucleotide sequence ID" value="NZ_JAKNTL010000007.1"/>
</dbReference>
<dbReference type="InterPro" id="IPR038416">
    <property type="entry name" value="Ribosom_S30AE_C_sf"/>
</dbReference>
<dbReference type="GO" id="GO:0043024">
    <property type="term" value="F:ribosomal small subunit binding"/>
    <property type="evidence" value="ECO:0007669"/>
    <property type="project" value="TreeGrafter"/>
</dbReference>
<comment type="subcellular location">
    <subcellularLocation>
        <location evidence="3">Cytoplasm</location>
    </subcellularLocation>
</comment>
<dbReference type="EMBL" id="LN650648">
    <property type="protein sequence ID" value="CEI72171.1"/>
    <property type="molecule type" value="Genomic_DNA"/>
</dbReference>
<dbReference type="InterPro" id="IPR050574">
    <property type="entry name" value="HPF/YfiA_ribosome-assoc"/>
</dbReference>
<dbReference type="FunFam" id="3.30.505.50:FF:000001">
    <property type="entry name" value="Ribosome hibernation promoting factor"/>
    <property type="match status" value="1"/>
</dbReference>
<keyword evidence="2 3" id="KW-0810">Translation regulation</keyword>
<dbReference type="GO" id="GO:0022627">
    <property type="term" value="C:cytosolic small ribosomal subunit"/>
    <property type="evidence" value="ECO:0007669"/>
    <property type="project" value="TreeGrafter"/>
</dbReference>
<dbReference type="InterPro" id="IPR036567">
    <property type="entry name" value="RHF-like"/>
</dbReference>
<evidence type="ECO:0000256" key="3">
    <source>
        <dbReference type="HAMAP-Rule" id="MF_00839"/>
    </source>
</evidence>
<accession>A0A2P2BP93</accession>